<dbReference type="EMBL" id="PSQE01000002">
    <property type="protein sequence ID" value="RHN73317.1"/>
    <property type="molecule type" value="Genomic_DNA"/>
</dbReference>
<evidence type="ECO:0000259" key="1">
    <source>
        <dbReference type="PROSITE" id="PS50004"/>
    </source>
</evidence>
<dbReference type="GO" id="GO:0006952">
    <property type="term" value="P:defense response"/>
    <property type="evidence" value="ECO:0007669"/>
    <property type="project" value="InterPro"/>
</dbReference>
<evidence type="ECO:0000313" key="2">
    <source>
        <dbReference type="EMBL" id="RHN73317.1"/>
    </source>
</evidence>
<gene>
    <name evidence="2" type="ORF">MtrunA17_Chr2g0297161</name>
</gene>
<dbReference type="SUPFAM" id="SSF49562">
    <property type="entry name" value="C2 domain (Calcium/lipid-binding domain, CaLB)"/>
    <property type="match status" value="1"/>
</dbReference>
<dbReference type="InterPro" id="IPR000008">
    <property type="entry name" value="C2_dom"/>
</dbReference>
<proteinExistence type="predicted"/>
<protein>
    <submittedName>
        <fullName evidence="2">Putative C2 domain-containing protein</fullName>
    </submittedName>
</protein>
<organism evidence="2 3">
    <name type="scientific">Medicago truncatula</name>
    <name type="common">Barrel medic</name>
    <name type="synonym">Medicago tribuloides</name>
    <dbReference type="NCBI Taxonomy" id="3880"/>
    <lineage>
        <taxon>Eukaryota</taxon>
        <taxon>Viridiplantae</taxon>
        <taxon>Streptophyta</taxon>
        <taxon>Embryophyta</taxon>
        <taxon>Tracheophyta</taxon>
        <taxon>Spermatophyta</taxon>
        <taxon>Magnoliopsida</taxon>
        <taxon>eudicotyledons</taxon>
        <taxon>Gunneridae</taxon>
        <taxon>Pentapetalae</taxon>
        <taxon>rosids</taxon>
        <taxon>fabids</taxon>
        <taxon>Fabales</taxon>
        <taxon>Fabaceae</taxon>
        <taxon>Papilionoideae</taxon>
        <taxon>50 kb inversion clade</taxon>
        <taxon>NPAAA clade</taxon>
        <taxon>Hologalegina</taxon>
        <taxon>IRL clade</taxon>
        <taxon>Trifolieae</taxon>
        <taxon>Medicago</taxon>
    </lineage>
</organism>
<dbReference type="Gramene" id="rna9118">
    <property type="protein sequence ID" value="RHN73317.1"/>
    <property type="gene ID" value="gene9118"/>
</dbReference>
<dbReference type="Gene3D" id="2.60.40.150">
    <property type="entry name" value="C2 domain"/>
    <property type="match status" value="1"/>
</dbReference>
<name>A0A396JDT4_MEDTR</name>
<reference evidence="3" key="1">
    <citation type="journal article" date="2018" name="Nat. Plants">
        <title>Whole-genome landscape of Medicago truncatula symbiotic genes.</title>
        <authorList>
            <person name="Pecrix Y."/>
            <person name="Staton S.E."/>
            <person name="Sallet E."/>
            <person name="Lelandais-Briere C."/>
            <person name="Moreau S."/>
            <person name="Carrere S."/>
            <person name="Blein T."/>
            <person name="Jardinaud M.F."/>
            <person name="Latrasse D."/>
            <person name="Zouine M."/>
            <person name="Zahm M."/>
            <person name="Kreplak J."/>
            <person name="Mayjonade B."/>
            <person name="Satge C."/>
            <person name="Perez M."/>
            <person name="Cauet S."/>
            <person name="Marande W."/>
            <person name="Chantry-Darmon C."/>
            <person name="Lopez-Roques C."/>
            <person name="Bouchez O."/>
            <person name="Berard A."/>
            <person name="Debelle F."/>
            <person name="Munos S."/>
            <person name="Bendahmane A."/>
            <person name="Berges H."/>
            <person name="Niebel A."/>
            <person name="Buitink J."/>
            <person name="Frugier F."/>
            <person name="Benhamed M."/>
            <person name="Crespi M."/>
            <person name="Gouzy J."/>
            <person name="Gamas P."/>
        </authorList>
    </citation>
    <scope>NUCLEOTIDE SEQUENCE [LARGE SCALE GENOMIC DNA]</scope>
    <source>
        <strain evidence="3">cv. Jemalong A17</strain>
    </source>
</reference>
<dbReference type="InterPro" id="IPR044750">
    <property type="entry name" value="C2_SRC2/BAP"/>
</dbReference>
<dbReference type="CDD" id="cd04051">
    <property type="entry name" value="C2_SRC2_like"/>
    <property type="match status" value="1"/>
</dbReference>
<feature type="domain" description="C2" evidence="1">
    <location>
        <begin position="1"/>
        <end position="118"/>
    </location>
</feature>
<evidence type="ECO:0000313" key="3">
    <source>
        <dbReference type="Proteomes" id="UP000265566"/>
    </source>
</evidence>
<dbReference type="PANTHER" id="PTHR32246:SF100">
    <property type="entry name" value="PROTEIN SRC2"/>
    <property type="match status" value="1"/>
</dbReference>
<dbReference type="Proteomes" id="UP000265566">
    <property type="component" value="Chromosome 2"/>
</dbReference>
<dbReference type="AlphaFoldDB" id="A0A396JDT4"/>
<comment type="caution">
    <text evidence="2">The sequence shown here is derived from an EMBL/GenBank/DDBJ whole genome shotgun (WGS) entry which is preliminary data.</text>
</comment>
<dbReference type="PROSITE" id="PS50004">
    <property type="entry name" value="C2"/>
    <property type="match status" value="1"/>
</dbReference>
<accession>A0A396JDT4</accession>
<dbReference type="Pfam" id="PF00168">
    <property type="entry name" value="C2"/>
    <property type="match status" value="1"/>
</dbReference>
<sequence>MMTTVYRTLELNMISAKDLKDVNIFPQISVYAIVSILGDPLDPQITTHIHCHARRNATWNIPIKFAVKESLVYHNRLSLEIKLISYRKFLPRSTIGKVRIPLLGLLDNSAYAGHPFSYQVRKKRSGKSKGTINLSYKLCDKE</sequence>
<dbReference type="InterPro" id="IPR035892">
    <property type="entry name" value="C2_domain_sf"/>
</dbReference>
<dbReference type="PANTHER" id="PTHR32246">
    <property type="entry name" value="INGRESSION PROTEIN FIC1"/>
    <property type="match status" value="1"/>
</dbReference>